<evidence type="ECO:0000313" key="2">
    <source>
        <dbReference type="EMBL" id="MBA9083455.1"/>
    </source>
</evidence>
<dbReference type="Pfam" id="PF03797">
    <property type="entry name" value="Autotransporter"/>
    <property type="match status" value="1"/>
</dbReference>
<name>A0ABR6E4G5_9HYPH</name>
<dbReference type="SUPFAM" id="SSF51126">
    <property type="entry name" value="Pectin lyase-like"/>
    <property type="match status" value="1"/>
</dbReference>
<comment type="caution">
    <text evidence="2">The sequence shown here is derived from an EMBL/GenBank/DDBJ whole genome shotgun (WGS) entry which is preliminary data.</text>
</comment>
<sequence length="881" mass="95503">MVITVLKDRRCLCVFTVSVLCFFQNIDVNAAQRAAERVRIVLQQRQSLQERKVDARSETVIITNVGSENPSHVISKIIQEAKVGSRQQPTSIIQNTQVENSLEQLKVDNGGMIAISGGVVYAESSGMNVAVISANTGSNISLVRTVINVLGDPQFNDRNSGLFTSSAATSTMNSGSIEFINGTGVRSFLGGTTDLDGVEISGHGNNTDSMKNNMAFHASLGGWINFKNGNVDVIRAHGFLIDNAPFDPVARGGAGASSIEPRISKINVENSTITVKGEASYGVFFHKKHIQERRQPGDFLSGLVFFKKTTLLVPDNTAIYSYGTEGYIALSNSKISGDLLLEAKNGSSVTVMADASLLSGGTRVFDANTGELYLTNGSRWIITRSKTQDPQWSSVSFVMIKDSAIVFERPTSDDYQTLYIGKGSGEAYNAKEGGAQIYLNVSLEGGSRSSDQKSDRVLIYGDVSGTTTVHVLGMSGHLREKVSTDKNDPGISIIQVSGKAKQNSFVLDSDYVVLPNFPYQYHLIAYGPGSEFGKADPRQRLVKGKGNFWDFRLENKYIKFGVKAVVPQVPTYLLLPNALFYAGLMDINNQTELLGTMVTSFDPFLNGKPAFFVRGYGGSHNYTSDLSTLEYGYGGKFGYHAIEAAALLNRLESEQSSTFIGVIGTYGKLSLQPQNVEKSKKSNFDQWSVTAYASLQHNMGFYVNGLLSYGLSRGDVETLEQGKTATITGKPLRAALTSGKAFLTGYEGLVFEPQMQLIYQYLMFNSARDIGGFNINIGSPSQLTTRLGGRLTKALTEIGKGRSVSFYGKLHLMGSFGGKQFVQFKDTFQLGAFGSSMEAGVGVQAQLSSQIALHGDVVYQQKLTKAGFSGSTFSGGLRYRF</sequence>
<dbReference type="Pfam" id="PF18883">
    <property type="entry name" value="AC_1"/>
    <property type="match status" value="1"/>
</dbReference>
<dbReference type="EMBL" id="JACJIR010000010">
    <property type="protein sequence ID" value="MBA9083455.1"/>
    <property type="molecule type" value="Genomic_DNA"/>
</dbReference>
<dbReference type="SUPFAM" id="SSF103515">
    <property type="entry name" value="Autotransporter"/>
    <property type="match status" value="1"/>
</dbReference>
<dbReference type="InterPro" id="IPR036709">
    <property type="entry name" value="Autotransporte_beta_dom_sf"/>
</dbReference>
<dbReference type="RefSeq" id="WP_182480390.1">
    <property type="nucleotide sequence ID" value="NZ_CAWPNC010000010.1"/>
</dbReference>
<dbReference type="InterPro" id="IPR005546">
    <property type="entry name" value="Autotransporte_beta"/>
</dbReference>
<proteinExistence type="predicted"/>
<dbReference type="Gene3D" id="2.160.20.20">
    <property type="match status" value="1"/>
</dbReference>
<dbReference type="PROSITE" id="PS51208">
    <property type="entry name" value="AUTOTRANSPORTER"/>
    <property type="match status" value="1"/>
</dbReference>
<dbReference type="NCBIfam" id="TIGR01414">
    <property type="entry name" value="autotrans_barl"/>
    <property type="match status" value="1"/>
</dbReference>
<accession>A0ABR6E4G5</accession>
<evidence type="ECO:0000313" key="3">
    <source>
        <dbReference type="Proteomes" id="UP000548119"/>
    </source>
</evidence>
<gene>
    <name evidence="2" type="ORF">GGR10_001319</name>
</gene>
<dbReference type="Proteomes" id="UP000548119">
    <property type="component" value="Unassembled WGS sequence"/>
</dbReference>
<reference evidence="2 3" key="1">
    <citation type="submission" date="2020-08" db="EMBL/GenBank/DDBJ databases">
        <title>Genomic Encyclopedia of Type Strains, Phase IV (KMG-IV): sequencing the most valuable type-strain genomes for metagenomic binning, comparative biology and taxonomic classification.</title>
        <authorList>
            <person name="Goeker M."/>
        </authorList>
    </citation>
    <scope>NUCLEOTIDE SEQUENCE [LARGE SCALE GENOMIC DNA]</scope>
    <source>
        <strain evidence="2 3">DSM 21431</strain>
    </source>
</reference>
<keyword evidence="3" id="KW-1185">Reference proteome</keyword>
<dbReference type="SMART" id="SM00869">
    <property type="entry name" value="Autotransporter"/>
    <property type="match status" value="1"/>
</dbReference>
<organism evidence="2 3">
    <name type="scientific">Bartonella chomelii</name>
    <dbReference type="NCBI Taxonomy" id="236402"/>
    <lineage>
        <taxon>Bacteria</taxon>
        <taxon>Pseudomonadati</taxon>
        <taxon>Pseudomonadota</taxon>
        <taxon>Alphaproteobacteria</taxon>
        <taxon>Hyphomicrobiales</taxon>
        <taxon>Bartonellaceae</taxon>
        <taxon>Bartonella</taxon>
    </lineage>
</organism>
<dbReference type="InterPro" id="IPR043990">
    <property type="entry name" value="AC_1"/>
</dbReference>
<protein>
    <recommendedName>
        <fullName evidence="1">Autotransporter domain-containing protein</fullName>
    </recommendedName>
</protein>
<feature type="domain" description="Autotransporter" evidence="1">
    <location>
        <begin position="604"/>
        <end position="881"/>
    </location>
</feature>
<dbReference type="Gene3D" id="2.40.128.130">
    <property type="entry name" value="Autotransporter beta-domain"/>
    <property type="match status" value="1"/>
</dbReference>
<dbReference type="InterPro" id="IPR006315">
    <property type="entry name" value="OM_autotransptr_brl_dom"/>
</dbReference>
<dbReference type="InterPro" id="IPR011050">
    <property type="entry name" value="Pectin_lyase_fold/virulence"/>
</dbReference>
<evidence type="ECO:0000259" key="1">
    <source>
        <dbReference type="PROSITE" id="PS51208"/>
    </source>
</evidence>
<dbReference type="InterPro" id="IPR012332">
    <property type="entry name" value="Autotransporter_pectin_lyase_C"/>
</dbReference>